<feature type="transmembrane region" description="Helical" evidence="9">
    <location>
        <begin position="328"/>
        <end position="346"/>
    </location>
</feature>
<evidence type="ECO:0000256" key="4">
    <source>
        <dbReference type="ARBA" id="ARBA00022475"/>
    </source>
</evidence>
<evidence type="ECO:0000256" key="2">
    <source>
        <dbReference type="ARBA" id="ARBA00004651"/>
    </source>
</evidence>
<dbReference type="PRINTS" id="PR01434">
    <property type="entry name" value="NADHDHGNASE5"/>
</dbReference>
<dbReference type="Proteomes" id="UP000270743">
    <property type="component" value="Unassembled WGS sequence"/>
</dbReference>
<feature type="transmembrane region" description="Helical" evidence="9">
    <location>
        <begin position="30"/>
        <end position="47"/>
    </location>
</feature>
<proteinExistence type="inferred from homology"/>
<feature type="domain" description="NADH:quinone oxidoreductase/Mrp antiporter transmembrane" evidence="10">
    <location>
        <begin position="126"/>
        <end position="414"/>
    </location>
</feature>
<dbReference type="RefSeq" id="WP_126156391.1">
    <property type="nucleotide sequence ID" value="NZ_UZWE01000098.1"/>
</dbReference>
<dbReference type="PANTHER" id="PTHR42703:SF1">
    <property type="entry name" value="NA(+)_H(+) ANTIPORTER SUBUNIT D1"/>
    <property type="match status" value="1"/>
</dbReference>
<evidence type="ECO:0000313" key="12">
    <source>
        <dbReference type="Proteomes" id="UP000270743"/>
    </source>
</evidence>
<accession>A0A3S4EUS5</accession>
<evidence type="ECO:0000256" key="3">
    <source>
        <dbReference type="ARBA" id="ARBA00005346"/>
    </source>
</evidence>
<evidence type="ECO:0000256" key="6">
    <source>
        <dbReference type="ARBA" id="ARBA00022989"/>
    </source>
</evidence>
<feature type="transmembrane region" description="Helical" evidence="9">
    <location>
        <begin position="131"/>
        <end position="149"/>
    </location>
</feature>
<gene>
    <name evidence="11" type="primary">mrpD_2</name>
    <name evidence="11" type="ORF">PARHAE_04087</name>
</gene>
<name>A0A3S4EUS5_9RHOB</name>
<dbReference type="GO" id="GO:0005886">
    <property type="term" value="C:plasma membrane"/>
    <property type="evidence" value="ECO:0007669"/>
    <property type="project" value="UniProtKB-SubCell"/>
</dbReference>
<keyword evidence="4" id="KW-1003">Cell membrane</keyword>
<feature type="transmembrane region" description="Helical" evidence="9">
    <location>
        <begin position="273"/>
        <end position="291"/>
    </location>
</feature>
<reference evidence="11 12" key="1">
    <citation type="submission" date="2018-12" db="EMBL/GenBank/DDBJ databases">
        <authorList>
            <person name="Criscuolo A."/>
        </authorList>
    </citation>
    <scope>NUCLEOTIDE SEQUENCE [LARGE SCALE GENOMIC DNA]</scope>
    <source>
        <strain evidence="11">ACIP1116241</strain>
    </source>
</reference>
<keyword evidence="12" id="KW-1185">Reference proteome</keyword>
<evidence type="ECO:0000313" key="11">
    <source>
        <dbReference type="EMBL" id="VDS10868.1"/>
    </source>
</evidence>
<organism evidence="11 12">
    <name type="scientific">Paracoccus haematequi</name>
    <dbReference type="NCBI Taxonomy" id="2491866"/>
    <lineage>
        <taxon>Bacteria</taxon>
        <taxon>Pseudomonadati</taxon>
        <taxon>Pseudomonadota</taxon>
        <taxon>Alphaproteobacteria</taxon>
        <taxon>Rhodobacterales</taxon>
        <taxon>Paracoccaceae</taxon>
        <taxon>Paracoccus</taxon>
    </lineage>
</organism>
<evidence type="ECO:0000256" key="7">
    <source>
        <dbReference type="ARBA" id="ARBA00023136"/>
    </source>
</evidence>
<protein>
    <submittedName>
        <fullName evidence="11">Na(+)/H(+) antiporter subunit D</fullName>
    </submittedName>
</protein>
<feature type="transmembrane region" description="Helical" evidence="9">
    <location>
        <begin position="161"/>
        <end position="183"/>
    </location>
</feature>
<keyword evidence="6 9" id="KW-1133">Transmembrane helix</keyword>
<comment type="subcellular location">
    <subcellularLocation>
        <location evidence="2">Cell membrane</location>
        <topology evidence="2">Multi-pass membrane protein</topology>
    </subcellularLocation>
    <subcellularLocation>
        <location evidence="8">Membrane</location>
        <topology evidence="8">Multi-pass membrane protein</topology>
    </subcellularLocation>
</comment>
<evidence type="ECO:0000256" key="8">
    <source>
        <dbReference type="RuleBase" id="RU000320"/>
    </source>
</evidence>
<keyword evidence="5 8" id="KW-0812">Transmembrane</keyword>
<evidence type="ECO:0000256" key="1">
    <source>
        <dbReference type="ARBA" id="ARBA00002378"/>
    </source>
</evidence>
<evidence type="ECO:0000259" key="10">
    <source>
        <dbReference type="Pfam" id="PF00361"/>
    </source>
</evidence>
<keyword evidence="7 9" id="KW-0472">Membrane</keyword>
<dbReference type="InterPro" id="IPR050586">
    <property type="entry name" value="CPA3_Na-H_Antiporter_D"/>
</dbReference>
<feature type="transmembrane region" description="Helical" evidence="9">
    <location>
        <begin position="106"/>
        <end position="125"/>
    </location>
</feature>
<dbReference type="PANTHER" id="PTHR42703">
    <property type="entry name" value="NADH DEHYDROGENASE"/>
    <property type="match status" value="1"/>
</dbReference>
<feature type="transmembrane region" description="Helical" evidence="9">
    <location>
        <begin position="203"/>
        <end position="228"/>
    </location>
</feature>
<dbReference type="OrthoDB" id="9768329at2"/>
<comment type="function">
    <text evidence="1">NDH-1 shuttles electrons from NADH, via FMN and iron-sulfur (Fe-S) centers, to quinones in the respiratory chain. The immediate electron acceptor for the enzyme in this species is believed to be ubiquinone. Couples the redox reaction to proton translocation (for every two electrons transferred, four hydrogen ions are translocated across the cytoplasmic membrane), and thus conserves the redox energy in a proton gradient.</text>
</comment>
<feature type="transmembrane region" description="Helical" evidence="9">
    <location>
        <begin position="303"/>
        <end position="322"/>
    </location>
</feature>
<feature type="transmembrane region" description="Helical" evidence="9">
    <location>
        <begin position="405"/>
        <end position="426"/>
    </location>
</feature>
<feature type="transmembrane region" description="Helical" evidence="9">
    <location>
        <begin position="240"/>
        <end position="267"/>
    </location>
</feature>
<dbReference type="NCBIfam" id="NF009306">
    <property type="entry name" value="PRK12663.1"/>
    <property type="match status" value="1"/>
</dbReference>
<dbReference type="EMBL" id="UZWE01000098">
    <property type="protein sequence ID" value="VDS10868.1"/>
    <property type="molecule type" value="Genomic_DNA"/>
</dbReference>
<feature type="transmembrane region" description="Helical" evidence="9">
    <location>
        <begin position="6"/>
        <end position="23"/>
    </location>
</feature>
<dbReference type="Pfam" id="PF00361">
    <property type="entry name" value="Proton_antipo_M"/>
    <property type="match status" value="1"/>
</dbReference>
<dbReference type="AlphaFoldDB" id="A0A3S4EUS5"/>
<dbReference type="InterPro" id="IPR001750">
    <property type="entry name" value="ND/Mrp_TM"/>
</dbReference>
<evidence type="ECO:0000256" key="5">
    <source>
        <dbReference type="ARBA" id="ARBA00022692"/>
    </source>
</evidence>
<feature type="transmembrane region" description="Helical" evidence="9">
    <location>
        <begin position="447"/>
        <end position="469"/>
    </location>
</feature>
<sequence length="500" mass="53082">MSWVLALPIMIPFVTAVVAFLLRRSRLGDLASVGGSVASLVAAVVLIDKVLDQGVIAGQIGGWQAPFGITLVADHLSAAMVLITAIIGLSVAIWSLAEIGPQSARFGYHALFQSLLGGVAGAFLTGDLFNLYVWFEVLLISSFGLLVIGGRQSAIDGAVKYVTLNLISTVMFLGGAGLLYGATGTLNMADLRGAVATSPDQGLMTLIAMMLMIAFGLKAAVFPLFFWLPASYHTPHYAVSALFAGLLTKVGVYALMRVFTLIFVGDIGYTHEILLWVSLLTMLTGVLGAAAQGDFRKILSFHIISQIGYMVLGLALMTPLAVMGAVFYLLHHIIVKTNLFLIAGVSRRLTGSSDLYAIGGLYRTAPLLAALFIIPAFSLAGFPPLSGFWAKFVIVQASLEIGEGLVAGIALLVGLLTIFSMTKIWAEAFWKSHPDGRQPTLADLPRSARWQMLGPIMMLAAMTVVIGAFPSPFLEFATRGAEQLVDPAAYVAAVLGEARQ</sequence>
<comment type="similarity">
    <text evidence="3">Belongs to the CPA3 antiporters (TC 2.A.63) subunit D family.</text>
</comment>
<feature type="transmembrane region" description="Helical" evidence="9">
    <location>
        <begin position="67"/>
        <end position="94"/>
    </location>
</feature>
<feature type="transmembrane region" description="Helical" evidence="9">
    <location>
        <begin position="367"/>
        <end position="385"/>
    </location>
</feature>
<evidence type="ECO:0000256" key="9">
    <source>
        <dbReference type="SAM" id="Phobius"/>
    </source>
</evidence>